<keyword evidence="5" id="KW-1185">Reference proteome</keyword>
<dbReference type="Pfam" id="PF02182">
    <property type="entry name" value="SAD_SRA"/>
    <property type="match status" value="1"/>
</dbReference>
<organism evidence="4 5">
    <name type="scientific">Coprinellus micaceus</name>
    <name type="common">Glistening ink-cap mushroom</name>
    <name type="synonym">Coprinus micaceus</name>
    <dbReference type="NCBI Taxonomy" id="71717"/>
    <lineage>
        <taxon>Eukaryota</taxon>
        <taxon>Fungi</taxon>
        <taxon>Dikarya</taxon>
        <taxon>Basidiomycota</taxon>
        <taxon>Agaricomycotina</taxon>
        <taxon>Agaricomycetes</taxon>
        <taxon>Agaricomycetidae</taxon>
        <taxon>Agaricales</taxon>
        <taxon>Agaricineae</taxon>
        <taxon>Psathyrellaceae</taxon>
        <taxon>Coprinellus</taxon>
    </lineage>
</organism>
<protein>
    <recommendedName>
        <fullName evidence="3">YDG domain-containing protein</fullName>
    </recommendedName>
</protein>
<dbReference type="OrthoDB" id="2270193at2759"/>
<dbReference type="PANTHER" id="PTHR14140:SF27">
    <property type="entry name" value="OS04G0289800 PROTEIN"/>
    <property type="match status" value="1"/>
</dbReference>
<dbReference type="InterPro" id="IPR003105">
    <property type="entry name" value="SRA_YDG"/>
</dbReference>
<dbReference type="STRING" id="71717.A0A4Y7TCF0"/>
<dbReference type="GO" id="GO:0044027">
    <property type="term" value="P:negative regulation of gene expression via chromosomal CpG island methylation"/>
    <property type="evidence" value="ECO:0007669"/>
    <property type="project" value="TreeGrafter"/>
</dbReference>
<feature type="domain" description="YDG" evidence="3">
    <location>
        <begin position="9"/>
        <end position="152"/>
    </location>
</feature>
<dbReference type="PANTHER" id="PTHR14140">
    <property type="entry name" value="E3 UBIQUITIN-PROTEIN LIGASE UHRF-RELATED"/>
    <property type="match status" value="1"/>
</dbReference>
<name>A0A4Y7TCF0_COPMI</name>
<keyword evidence="1 2" id="KW-0539">Nucleus</keyword>
<evidence type="ECO:0000256" key="2">
    <source>
        <dbReference type="PROSITE-ProRule" id="PRU00358"/>
    </source>
</evidence>
<dbReference type="GO" id="GO:0061630">
    <property type="term" value="F:ubiquitin protein ligase activity"/>
    <property type="evidence" value="ECO:0007669"/>
    <property type="project" value="TreeGrafter"/>
</dbReference>
<evidence type="ECO:0000259" key="3">
    <source>
        <dbReference type="PROSITE" id="PS51015"/>
    </source>
</evidence>
<sequence length="196" mass="21975">MQQNPAQFGPIPGVPLFRHFKDRRELYLAGVHGVPEGGIHGRAGTGAYSVVLSGRYTDDKDEGNVIWYTGAGGHSRTSEAQLGDQEWTRVNEALRVSEKTKQPVRVIRSSGVFSKFAPTKKGYRYDGLYQVKGAQMVIGKSGYQVCQFLLEVRPTLYRSLMVSASSDSLKRFDQRLDGQEPIPIYGIRIHSWLLKR</sequence>
<reference evidence="4 5" key="1">
    <citation type="journal article" date="2019" name="Nat. Ecol. Evol.">
        <title>Megaphylogeny resolves global patterns of mushroom evolution.</title>
        <authorList>
            <person name="Varga T."/>
            <person name="Krizsan K."/>
            <person name="Foldi C."/>
            <person name="Dima B."/>
            <person name="Sanchez-Garcia M."/>
            <person name="Sanchez-Ramirez S."/>
            <person name="Szollosi G.J."/>
            <person name="Szarkandi J.G."/>
            <person name="Papp V."/>
            <person name="Albert L."/>
            <person name="Andreopoulos W."/>
            <person name="Angelini C."/>
            <person name="Antonin V."/>
            <person name="Barry K.W."/>
            <person name="Bougher N.L."/>
            <person name="Buchanan P."/>
            <person name="Buyck B."/>
            <person name="Bense V."/>
            <person name="Catcheside P."/>
            <person name="Chovatia M."/>
            <person name="Cooper J."/>
            <person name="Damon W."/>
            <person name="Desjardin D."/>
            <person name="Finy P."/>
            <person name="Geml J."/>
            <person name="Haridas S."/>
            <person name="Hughes K."/>
            <person name="Justo A."/>
            <person name="Karasinski D."/>
            <person name="Kautmanova I."/>
            <person name="Kiss B."/>
            <person name="Kocsube S."/>
            <person name="Kotiranta H."/>
            <person name="LaButti K.M."/>
            <person name="Lechner B.E."/>
            <person name="Liimatainen K."/>
            <person name="Lipzen A."/>
            <person name="Lukacs Z."/>
            <person name="Mihaltcheva S."/>
            <person name="Morgado L.N."/>
            <person name="Niskanen T."/>
            <person name="Noordeloos M.E."/>
            <person name="Ohm R.A."/>
            <person name="Ortiz-Santana B."/>
            <person name="Ovrebo C."/>
            <person name="Racz N."/>
            <person name="Riley R."/>
            <person name="Savchenko A."/>
            <person name="Shiryaev A."/>
            <person name="Soop K."/>
            <person name="Spirin V."/>
            <person name="Szebenyi C."/>
            <person name="Tomsovsky M."/>
            <person name="Tulloss R.E."/>
            <person name="Uehling J."/>
            <person name="Grigoriev I.V."/>
            <person name="Vagvolgyi C."/>
            <person name="Papp T."/>
            <person name="Martin F.M."/>
            <person name="Miettinen O."/>
            <person name="Hibbett D.S."/>
            <person name="Nagy L.G."/>
        </authorList>
    </citation>
    <scope>NUCLEOTIDE SEQUENCE [LARGE SCALE GENOMIC DNA]</scope>
    <source>
        <strain evidence="4 5">FP101781</strain>
    </source>
</reference>
<dbReference type="SUPFAM" id="SSF88697">
    <property type="entry name" value="PUA domain-like"/>
    <property type="match status" value="1"/>
</dbReference>
<proteinExistence type="predicted"/>
<dbReference type="GO" id="GO:0005634">
    <property type="term" value="C:nucleus"/>
    <property type="evidence" value="ECO:0007669"/>
    <property type="project" value="UniProtKB-SubCell"/>
</dbReference>
<dbReference type="Proteomes" id="UP000298030">
    <property type="component" value="Unassembled WGS sequence"/>
</dbReference>
<dbReference type="Gene3D" id="2.30.280.10">
    <property type="entry name" value="SRA-YDG"/>
    <property type="match status" value="1"/>
</dbReference>
<accession>A0A4Y7TCF0</accession>
<dbReference type="AlphaFoldDB" id="A0A4Y7TCF0"/>
<evidence type="ECO:0000256" key="1">
    <source>
        <dbReference type="ARBA" id="ARBA00023242"/>
    </source>
</evidence>
<dbReference type="GO" id="GO:0016567">
    <property type="term" value="P:protein ubiquitination"/>
    <property type="evidence" value="ECO:0007669"/>
    <property type="project" value="TreeGrafter"/>
</dbReference>
<dbReference type="SMART" id="SM00466">
    <property type="entry name" value="SRA"/>
    <property type="match status" value="1"/>
</dbReference>
<gene>
    <name evidence="4" type="ORF">FA13DRAFT_339200</name>
</gene>
<comment type="caution">
    <text evidence="4">The sequence shown here is derived from an EMBL/GenBank/DDBJ whole genome shotgun (WGS) entry which is preliminary data.</text>
</comment>
<dbReference type="EMBL" id="QPFP01000018">
    <property type="protein sequence ID" value="TEB31681.1"/>
    <property type="molecule type" value="Genomic_DNA"/>
</dbReference>
<dbReference type="PROSITE" id="PS51015">
    <property type="entry name" value="YDG"/>
    <property type="match status" value="1"/>
</dbReference>
<comment type="subcellular location">
    <subcellularLocation>
        <location evidence="2">Nucleus</location>
    </subcellularLocation>
</comment>
<dbReference type="InterPro" id="IPR015947">
    <property type="entry name" value="PUA-like_sf"/>
</dbReference>
<evidence type="ECO:0000313" key="5">
    <source>
        <dbReference type="Proteomes" id="UP000298030"/>
    </source>
</evidence>
<evidence type="ECO:0000313" key="4">
    <source>
        <dbReference type="EMBL" id="TEB31681.1"/>
    </source>
</evidence>
<dbReference type="InterPro" id="IPR036987">
    <property type="entry name" value="SRA-YDG_sf"/>
</dbReference>
<dbReference type="InterPro" id="IPR045134">
    <property type="entry name" value="UHRF1/2-like"/>
</dbReference>